<comment type="caution">
    <text evidence="1">The sequence shown here is derived from an EMBL/GenBank/DDBJ whole genome shotgun (WGS) entry which is preliminary data.</text>
</comment>
<name>A0AAD5QZU6_PARTN</name>
<dbReference type="Proteomes" id="UP001196413">
    <property type="component" value="Unassembled WGS sequence"/>
</dbReference>
<sequence length="293" mass="33214">MGEAVISTPLVTVAEEEVKPSSAASEVFVWRLQLCLLFSEIKDSEERVYELLHLEKDKDLKIYANSLVEFRNRMKTQMLSVNVPVYNGDGNLVNPGTGYMFQVFNRVYVRNLHFQLERRSKQRLNISRYYRGIIVDIDYDLVDSMYKPMTVVHHGFGPWDVTASTVYLAKSRAVPRKSTTPFTSDETYPKRFANSDAGSVHPATPDPTPSACFEVEITPEESTHSFTPETVASISDDISGSKQDVPRVRNYDMDRGAETKLLGKSLSSDYSQGFYLDETIRTKGKIVLRELVL</sequence>
<dbReference type="EMBL" id="JAHQIW010006976">
    <property type="protein sequence ID" value="KAJ1371407.1"/>
    <property type="molecule type" value="Genomic_DNA"/>
</dbReference>
<evidence type="ECO:0000313" key="3">
    <source>
        <dbReference type="Proteomes" id="UP001196413"/>
    </source>
</evidence>
<reference evidence="1" key="1">
    <citation type="submission" date="2021-06" db="EMBL/GenBank/DDBJ databases">
        <title>Parelaphostrongylus tenuis whole genome reference sequence.</title>
        <authorList>
            <person name="Garwood T.J."/>
            <person name="Larsen P.A."/>
            <person name="Fountain-Jones N.M."/>
            <person name="Garbe J.R."/>
            <person name="Macchietto M.G."/>
            <person name="Kania S.A."/>
            <person name="Gerhold R.W."/>
            <person name="Richards J.E."/>
            <person name="Wolf T.M."/>
        </authorList>
    </citation>
    <scope>NUCLEOTIDE SEQUENCE</scope>
    <source>
        <strain evidence="1">MNPRO001-30</strain>
        <tissue evidence="1">Meninges</tissue>
    </source>
</reference>
<protein>
    <submittedName>
        <fullName evidence="1">Uncharacterized protein</fullName>
    </submittedName>
</protein>
<organism evidence="1 3">
    <name type="scientific">Parelaphostrongylus tenuis</name>
    <name type="common">Meningeal worm</name>
    <dbReference type="NCBI Taxonomy" id="148309"/>
    <lineage>
        <taxon>Eukaryota</taxon>
        <taxon>Metazoa</taxon>
        <taxon>Ecdysozoa</taxon>
        <taxon>Nematoda</taxon>
        <taxon>Chromadorea</taxon>
        <taxon>Rhabditida</taxon>
        <taxon>Rhabditina</taxon>
        <taxon>Rhabditomorpha</taxon>
        <taxon>Strongyloidea</taxon>
        <taxon>Metastrongylidae</taxon>
        <taxon>Parelaphostrongylus</taxon>
    </lineage>
</organism>
<gene>
    <name evidence="1" type="ORF">KIN20_027715</name>
    <name evidence="2" type="ORF">KIN20_033358</name>
</gene>
<evidence type="ECO:0000313" key="1">
    <source>
        <dbReference type="EMBL" id="KAJ1366917.1"/>
    </source>
</evidence>
<evidence type="ECO:0000313" key="2">
    <source>
        <dbReference type="EMBL" id="KAJ1371407.1"/>
    </source>
</evidence>
<proteinExistence type="predicted"/>
<accession>A0AAD5QZU6</accession>
<dbReference type="EMBL" id="JAHQIW010005704">
    <property type="protein sequence ID" value="KAJ1366917.1"/>
    <property type="molecule type" value="Genomic_DNA"/>
</dbReference>
<dbReference type="AlphaFoldDB" id="A0AAD5QZU6"/>
<keyword evidence="3" id="KW-1185">Reference proteome</keyword>